<dbReference type="InterPro" id="IPR006311">
    <property type="entry name" value="TAT_signal"/>
</dbReference>
<dbReference type="GO" id="GO:0042597">
    <property type="term" value="C:periplasmic space"/>
    <property type="evidence" value="ECO:0007669"/>
    <property type="project" value="UniProtKB-SubCell"/>
</dbReference>
<dbReference type="InterPro" id="IPR011706">
    <property type="entry name" value="Cu-oxidase_C"/>
</dbReference>
<dbReference type="InterPro" id="IPR011707">
    <property type="entry name" value="Cu-oxidase-like_N"/>
</dbReference>
<gene>
    <name evidence="13" type="ORF">JI739_19530</name>
</gene>
<feature type="domain" description="Plastocyanin-like" evidence="11">
    <location>
        <begin position="380"/>
        <end position="521"/>
    </location>
</feature>
<evidence type="ECO:0000256" key="6">
    <source>
        <dbReference type="ARBA" id="ARBA00041027"/>
    </source>
</evidence>
<comment type="caution">
    <text evidence="13">The sequence shown here is derived from an EMBL/GenBank/DDBJ whole genome shotgun (WGS) entry which is preliminary data.</text>
</comment>
<dbReference type="InterPro" id="IPR033138">
    <property type="entry name" value="Cu_oxidase_CS"/>
</dbReference>
<feature type="signal peptide" evidence="10">
    <location>
        <begin position="1"/>
        <end position="27"/>
    </location>
</feature>
<keyword evidence="4" id="KW-0560">Oxidoreductase</keyword>
<dbReference type="PANTHER" id="PTHR48267:SF1">
    <property type="entry name" value="BILIRUBIN OXIDASE"/>
    <property type="match status" value="1"/>
</dbReference>
<dbReference type="PROSITE" id="PS51318">
    <property type="entry name" value="TAT"/>
    <property type="match status" value="1"/>
</dbReference>
<dbReference type="PROSITE" id="PS00080">
    <property type="entry name" value="MULTICOPPER_OXIDASE2"/>
    <property type="match status" value="1"/>
</dbReference>
<evidence type="ECO:0000256" key="8">
    <source>
        <dbReference type="ARBA" id="ARBA00043090"/>
    </source>
</evidence>
<protein>
    <recommendedName>
        <fullName evidence="6">Multicopper oxidase CueO</fullName>
        <ecNumber evidence="5">1.16.3.4</ecNumber>
    </recommendedName>
    <alternativeName>
        <fullName evidence="7">Copper efflux oxidase</fullName>
    </alternativeName>
    <alternativeName>
        <fullName evidence="8">Cuprous oxidase</fullName>
    </alternativeName>
</protein>
<dbReference type="InterPro" id="IPR008972">
    <property type="entry name" value="Cupredoxin"/>
</dbReference>
<evidence type="ECO:0000259" key="11">
    <source>
        <dbReference type="Pfam" id="PF07731"/>
    </source>
</evidence>
<dbReference type="GO" id="GO:0016491">
    <property type="term" value="F:oxidoreductase activity"/>
    <property type="evidence" value="ECO:0007669"/>
    <property type="project" value="UniProtKB-KW"/>
</dbReference>
<evidence type="ECO:0000256" key="4">
    <source>
        <dbReference type="ARBA" id="ARBA00023002"/>
    </source>
</evidence>
<dbReference type="EC" id="1.16.3.4" evidence="5"/>
<dbReference type="CDD" id="cd13852">
    <property type="entry name" value="CuRO_1_McoP_like"/>
    <property type="match status" value="1"/>
</dbReference>
<dbReference type="SUPFAM" id="SSF49503">
    <property type="entry name" value="Cupredoxins"/>
    <property type="match status" value="3"/>
</dbReference>
<evidence type="ECO:0000256" key="2">
    <source>
        <dbReference type="ARBA" id="ARBA00011245"/>
    </source>
</evidence>
<dbReference type="Proteomes" id="UP000613011">
    <property type="component" value="Unassembled WGS sequence"/>
</dbReference>
<name>A0A936ZKI2_9BURK</name>
<comment type="subunit">
    <text evidence="2">Monomer.</text>
</comment>
<keyword evidence="14" id="KW-1185">Reference proteome</keyword>
<proteinExistence type="predicted"/>
<comment type="subcellular location">
    <subcellularLocation>
        <location evidence="1">Periplasm</location>
    </subcellularLocation>
</comment>
<keyword evidence="3" id="KW-0479">Metal-binding</keyword>
<dbReference type="Pfam" id="PF07732">
    <property type="entry name" value="Cu-oxidase_3"/>
    <property type="match status" value="1"/>
</dbReference>
<feature type="domain" description="Plastocyanin-like" evidence="12">
    <location>
        <begin position="78"/>
        <end position="173"/>
    </location>
</feature>
<evidence type="ECO:0000313" key="13">
    <source>
        <dbReference type="EMBL" id="MBL0422547.1"/>
    </source>
</evidence>
<dbReference type="GO" id="GO:0005507">
    <property type="term" value="F:copper ion binding"/>
    <property type="evidence" value="ECO:0007669"/>
    <property type="project" value="InterPro"/>
</dbReference>
<dbReference type="CDD" id="cd13907">
    <property type="entry name" value="CuRO_3_MCO_like_1"/>
    <property type="match status" value="1"/>
</dbReference>
<dbReference type="PANTHER" id="PTHR48267">
    <property type="entry name" value="CUPREDOXIN SUPERFAMILY PROTEIN"/>
    <property type="match status" value="1"/>
</dbReference>
<dbReference type="InterPro" id="IPR002355">
    <property type="entry name" value="Cu_oxidase_Cu_BS"/>
</dbReference>
<evidence type="ECO:0000256" key="1">
    <source>
        <dbReference type="ARBA" id="ARBA00004418"/>
    </source>
</evidence>
<evidence type="ECO:0000256" key="10">
    <source>
        <dbReference type="SAM" id="SignalP"/>
    </source>
</evidence>
<evidence type="ECO:0000256" key="5">
    <source>
        <dbReference type="ARBA" id="ARBA00038978"/>
    </source>
</evidence>
<sequence length="522" mass="57878">MRKDRRRVLRQAGSAMVALTLVRPAVAGGADRDSDVDVHIELRAARDQVAVRPGRPTEVWRYKGKLLKGEAGSLQPSDSYLGPVIRLRRGQRVRIELINELPEPTIIHWHGLHVPDDMDGHPRHAIGPGQRYVYAFRVLNRAGTYWYHAHPHGRTGHQVYHGLAGLLLVSDEEEAALRLPGGDQDMPLVIQDRTFDDDNQFVYPAAGHGMGASMMSRGGGGRGMGSMMASMMGVLGDRILVNGRQVQALDVDRRARRLRLLNGSNTRTYKLAWNDGSPLTVIGTDGGLLAAPAHRKFLVLGPAERADIWTDFANWKEGESPSLQSLPFEGGMTMGSGPLPDGSQFPVLQFRIVGSGPVEPARLPDRLAQLPPVQASVAINAEHPKVFDLTMGMMVWGINGRPFEMLQATAQETVKLGTHEVWEFRNEGRNSMMGMVMAHSMHIHGLQFRVIGREIADRFAAAYRTVQPGLMDEGWKDTVLVMPGERVRVLVGFEDYPGLFLYHCHMLEHEDSGLMRNYLVKA</sequence>
<accession>A0A936ZKI2</accession>
<evidence type="ECO:0000256" key="9">
    <source>
        <dbReference type="ARBA" id="ARBA00048092"/>
    </source>
</evidence>
<reference evidence="13" key="1">
    <citation type="submission" date="2021-01" db="EMBL/GenBank/DDBJ databases">
        <title>Ramlibacter sp. strain AW1 16S ribosomal RNA gene Genome sequencing and assembly.</title>
        <authorList>
            <person name="Kang M."/>
        </authorList>
    </citation>
    <scope>NUCLEOTIDE SEQUENCE</scope>
    <source>
        <strain evidence="13">AW1</strain>
    </source>
</reference>
<dbReference type="InterPro" id="IPR045087">
    <property type="entry name" value="Cu-oxidase_fam"/>
</dbReference>
<feature type="chain" id="PRO_5038072434" description="Multicopper oxidase CueO" evidence="10">
    <location>
        <begin position="28"/>
        <end position="522"/>
    </location>
</feature>
<organism evidence="13 14">
    <name type="scientific">Ramlibacter aurantiacus</name>
    <dbReference type="NCBI Taxonomy" id="2801330"/>
    <lineage>
        <taxon>Bacteria</taxon>
        <taxon>Pseudomonadati</taxon>
        <taxon>Pseudomonadota</taxon>
        <taxon>Betaproteobacteria</taxon>
        <taxon>Burkholderiales</taxon>
        <taxon>Comamonadaceae</taxon>
        <taxon>Ramlibacter</taxon>
    </lineage>
</organism>
<evidence type="ECO:0000313" key="14">
    <source>
        <dbReference type="Proteomes" id="UP000613011"/>
    </source>
</evidence>
<keyword evidence="10" id="KW-0732">Signal</keyword>
<evidence type="ECO:0000256" key="3">
    <source>
        <dbReference type="ARBA" id="ARBA00022723"/>
    </source>
</evidence>
<dbReference type="PROSITE" id="PS00079">
    <property type="entry name" value="MULTICOPPER_OXIDASE1"/>
    <property type="match status" value="1"/>
</dbReference>
<dbReference type="Gene3D" id="2.60.40.420">
    <property type="entry name" value="Cupredoxins - blue copper proteins"/>
    <property type="match status" value="3"/>
</dbReference>
<evidence type="ECO:0000259" key="12">
    <source>
        <dbReference type="Pfam" id="PF07732"/>
    </source>
</evidence>
<evidence type="ECO:0000256" key="7">
    <source>
        <dbReference type="ARBA" id="ARBA00042896"/>
    </source>
</evidence>
<comment type="catalytic activity">
    <reaction evidence="9">
        <text>4 Cu(+) + O2 + 4 H(+) = 4 Cu(2+) + 2 H2O</text>
        <dbReference type="Rhea" id="RHEA:30083"/>
        <dbReference type="ChEBI" id="CHEBI:15377"/>
        <dbReference type="ChEBI" id="CHEBI:15378"/>
        <dbReference type="ChEBI" id="CHEBI:15379"/>
        <dbReference type="ChEBI" id="CHEBI:29036"/>
        <dbReference type="ChEBI" id="CHEBI:49552"/>
        <dbReference type="EC" id="1.16.3.4"/>
    </reaction>
    <physiologicalReaction direction="left-to-right" evidence="9">
        <dbReference type="Rhea" id="RHEA:30084"/>
    </physiologicalReaction>
</comment>
<dbReference type="EMBL" id="JAEQNA010000008">
    <property type="protein sequence ID" value="MBL0422547.1"/>
    <property type="molecule type" value="Genomic_DNA"/>
</dbReference>
<dbReference type="AlphaFoldDB" id="A0A936ZKI2"/>
<dbReference type="Pfam" id="PF07731">
    <property type="entry name" value="Cu-oxidase_2"/>
    <property type="match status" value="1"/>
</dbReference>